<sequence length="50" mass="5811">MWMLEADNQSNLETGIEHNILRNFFRVNRGRKSNAYPALVDSNPCHHRSA</sequence>
<dbReference type="Proteomes" id="UP000823388">
    <property type="component" value="Chromosome 2K"/>
</dbReference>
<reference evidence="1" key="1">
    <citation type="submission" date="2020-05" db="EMBL/GenBank/DDBJ databases">
        <title>WGS assembly of Panicum virgatum.</title>
        <authorList>
            <person name="Lovell J.T."/>
            <person name="Jenkins J."/>
            <person name="Shu S."/>
            <person name="Juenger T.E."/>
            <person name="Schmutz J."/>
        </authorList>
    </citation>
    <scope>NUCLEOTIDE SEQUENCE</scope>
    <source>
        <strain evidence="1">AP13</strain>
    </source>
</reference>
<proteinExistence type="predicted"/>
<name>A0A8T0WGE0_PANVG</name>
<comment type="caution">
    <text evidence="1">The sequence shown here is derived from an EMBL/GenBank/DDBJ whole genome shotgun (WGS) entry which is preliminary data.</text>
</comment>
<protein>
    <submittedName>
        <fullName evidence="1">Uncharacterized protein</fullName>
    </submittedName>
</protein>
<dbReference type="AlphaFoldDB" id="A0A8T0WGE0"/>
<evidence type="ECO:0000313" key="2">
    <source>
        <dbReference type="Proteomes" id="UP000823388"/>
    </source>
</evidence>
<evidence type="ECO:0000313" key="1">
    <source>
        <dbReference type="EMBL" id="KAG2646990.1"/>
    </source>
</evidence>
<dbReference type="EMBL" id="CM029039">
    <property type="protein sequence ID" value="KAG2646990.1"/>
    <property type="molecule type" value="Genomic_DNA"/>
</dbReference>
<organism evidence="1 2">
    <name type="scientific">Panicum virgatum</name>
    <name type="common">Blackwell switchgrass</name>
    <dbReference type="NCBI Taxonomy" id="38727"/>
    <lineage>
        <taxon>Eukaryota</taxon>
        <taxon>Viridiplantae</taxon>
        <taxon>Streptophyta</taxon>
        <taxon>Embryophyta</taxon>
        <taxon>Tracheophyta</taxon>
        <taxon>Spermatophyta</taxon>
        <taxon>Magnoliopsida</taxon>
        <taxon>Liliopsida</taxon>
        <taxon>Poales</taxon>
        <taxon>Poaceae</taxon>
        <taxon>PACMAD clade</taxon>
        <taxon>Panicoideae</taxon>
        <taxon>Panicodae</taxon>
        <taxon>Paniceae</taxon>
        <taxon>Panicinae</taxon>
        <taxon>Panicum</taxon>
        <taxon>Panicum sect. Hiantes</taxon>
    </lineage>
</organism>
<accession>A0A8T0WGE0</accession>
<keyword evidence="2" id="KW-1185">Reference proteome</keyword>
<gene>
    <name evidence="1" type="ORF">PVAP13_2KG540430</name>
</gene>